<sequence length="120" mass="13042">MVVRRPASTLVCSVAPPLHQKRMGLASTATDPLIMPIIHSSYRYARGGERQATDEPIQLQPVSVRTISAVAFNSATTAPPPVHSPLELTVVGYSLTSQKTIIAQRLLETRWACSYACILL</sequence>
<dbReference type="AlphaFoldDB" id="A0A3N2Q973"/>
<proteinExistence type="predicted"/>
<gene>
    <name evidence="1" type="ORF">SODALDRAFT_327353</name>
</gene>
<dbReference type="GeneID" id="39578892"/>
<organism evidence="1 2">
    <name type="scientific">Sodiomyces alkalinus (strain CBS 110278 / VKM F-3762 / F11)</name>
    <name type="common">Alkaliphilic filamentous fungus</name>
    <dbReference type="NCBI Taxonomy" id="1314773"/>
    <lineage>
        <taxon>Eukaryota</taxon>
        <taxon>Fungi</taxon>
        <taxon>Dikarya</taxon>
        <taxon>Ascomycota</taxon>
        <taxon>Pezizomycotina</taxon>
        <taxon>Sordariomycetes</taxon>
        <taxon>Hypocreomycetidae</taxon>
        <taxon>Glomerellales</taxon>
        <taxon>Plectosphaerellaceae</taxon>
        <taxon>Sodiomyces</taxon>
    </lineage>
</organism>
<dbReference type="Proteomes" id="UP000272025">
    <property type="component" value="Unassembled WGS sequence"/>
</dbReference>
<dbReference type="RefSeq" id="XP_028470981.1">
    <property type="nucleotide sequence ID" value="XM_028610414.1"/>
</dbReference>
<evidence type="ECO:0000313" key="2">
    <source>
        <dbReference type="Proteomes" id="UP000272025"/>
    </source>
</evidence>
<accession>A0A3N2Q973</accession>
<keyword evidence="2" id="KW-1185">Reference proteome</keyword>
<reference evidence="1 2" key="1">
    <citation type="journal article" date="2018" name="Mol. Ecol.">
        <title>The obligate alkalophilic soda-lake fungus Sodiomyces alkalinus has shifted to a protein diet.</title>
        <authorList>
            <person name="Grum-Grzhimaylo A.A."/>
            <person name="Falkoski D.L."/>
            <person name="van den Heuvel J."/>
            <person name="Valero-Jimenez C.A."/>
            <person name="Min B."/>
            <person name="Choi I.G."/>
            <person name="Lipzen A."/>
            <person name="Daum C.G."/>
            <person name="Aanen D.K."/>
            <person name="Tsang A."/>
            <person name="Henrissat B."/>
            <person name="Bilanenko E.N."/>
            <person name="de Vries R.P."/>
            <person name="van Kan J.A.L."/>
            <person name="Grigoriev I.V."/>
            <person name="Debets A.J.M."/>
        </authorList>
    </citation>
    <scope>NUCLEOTIDE SEQUENCE [LARGE SCALE GENOMIC DNA]</scope>
    <source>
        <strain evidence="1 2">F11</strain>
    </source>
</reference>
<evidence type="ECO:0000313" key="1">
    <source>
        <dbReference type="EMBL" id="ROT43175.1"/>
    </source>
</evidence>
<dbReference type="EMBL" id="ML119051">
    <property type="protein sequence ID" value="ROT43175.1"/>
    <property type="molecule type" value="Genomic_DNA"/>
</dbReference>
<protein>
    <submittedName>
        <fullName evidence="1">Uncharacterized protein</fullName>
    </submittedName>
</protein>
<name>A0A3N2Q973_SODAK</name>